<dbReference type="Gene3D" id="3.40.50.300">
    <property type="entry name" value="P-loop containing nucleotide triphosphate hydrolases"/>
    <property type="match status" value="1"/>
</dbReference>
<evidence type="ECO:0000256" key="2">
    <source>
        <dbReference type="SAM" id="MobiDB-lite"/>
    </source>
</evidence>
<dbReference type="Pfam" id="PF25683">
    <property type="entry name" value="URGCP_GTPase"/>
    <property type="match status" value="1"/>
</dbReference>
<dbReference type="CDD" id="cd00063">
    <property type="entry name" value="FN3"/>
    <property type="match status" value="9"/>
</dbReference>
<evidence type="ECO:0000256" key="1">
    <source>
        <dbReference type="ARBA" id="ARBA00006828"/>
    </source>
</evidence>
<dbReference type="InterPro" id="IPR057365">
    <property type="entry name" value="URGCP"/>
</dbReference>
<feature type="compositionally biased region" description="Acidic residues" evidence="2">
    <location>
        <begin position="1025"/>
        <end position="1038"/>
    </location>
</feature>
<organism evidence="5 6">
    <name type="scientific">Oreochromis aureus</name>
    <name type="common">Israeli tilapia</name>
    <name type="synonym">Chromis aureus</name>
    <dbReference type="NCBI Taxonomy" id="47969"/>
    <lineage>
        <taxon>Eukaryota</taxon>
        <taxon>Metazoa</taxon>
        <taxon>Chordata</taxon>
        <taxon>Craniata</taxon>
        <taxon>Vertebrata</taxon>
        <taxon>Euteleostomi</taxon>
        <taxon>Actinopterygii</taxon>
        <taxon>Neopterygii</taxon>
        <taxon>Teleostei</taxon>
        <taxon>Neoteleostei</taxon>
        <taxon>Acanthomorphata</taxon>
        <taxon>Ovalentaria</taxon>
        <taxon>Cichlomorphae</taxon>
        <taxon>Cichliformes</taxon>
        <taxon>Cichlidae</taxon>
        <taxon>African cichlids</taxon>
        <taxon>Pseudocrenilabrinae</taxon>
        <taxon>Oreochromini</taxon>
        <taxon>Oreochromis</taxon>
    </lineage>
</organism>
<gene>
    <name evidence="5" type="primary">PTPRJ</name>
</gene>
<proteinExistence type="inferred from homology"/>
<feature type="compositionally biased region" description="Polar residues" evidence="2">
    <location>
        <begin position="89"/>
        <end position="98"/>
    </location>
</feature>
<dbReference type="SUPFAM" id="SSF49265">
    <property type="entry name" value="Fibronectin type III"/>
    <property type="match status" value="7"/>
</dbReference>
<dbReference type="InterPro" id="IPR013783">
    <property type="entry name" value="Ig-like_fold"/>
</dbReference>
<reference evidence="5" key="2">
    <citation type="submission" date="2025-08" db="UniProtKB">
        <authorList>
            <consortium name="Ensembl"/>
        </authorList>
    </citation>
    <scope>IDENTIFICATION</scope>
</reference>
<feature type="domain" description="Fibronectin type-III" evidence="3">
    <location>
        <begin position="871"/>
        <end position="961"/>
    </location>
</feature>
<protein>
    <submittedName>
        <fullName evidence="5">Uncharacterized protein</fullName>
    </submittedName>
</protein>
<dbReference type="InterPro" id="IPR036116">
    <property type="entry name" value="FN3_sf"/>
</dbReference>
<evidence type="ECO:0000313" key="5">
    <source>
        <dbReference type="Ensembl" id="ENSOABP00000069121.1"/>
    </source>
</evidence>
<dbReference type="Proteomes" id="UP000472276">
    <property type="component" value="Unassembled WGS sequence"/>
</dbReference>
<feature type="domain" description="VLIG-type G" evidence="4">
    <location>
        <begin position="1549"/>
        <end position="1794"/>
    </location>
</feature>
<keyword evidence="6" id="KW-1185">Reference proteome</keyword>
<dbReference type="InterPro" id="IPR027417">
    <property type="entry name" value="P-loop_NTPase"/>
</dbReference>
<dbReference type="GO" id="GO:0005525">
    <property type="term" value="F:GTP binding"/>
    <property type="evidence" value="ECO:0007669"/>
    <property type="project" value="InterPro"/>
</dbReference>
<accession>A0AAZ1XLI7</accession>
<dbReference type="PANTHER" id="PTHR14819:SF9">
    <property type="entry name" value="UP-REGULATOR OF CELL PROLIFERATION-LIKE"/>
    <property type="match status" value="1"/>
</dbReference>
<dbReference type="Pfam" id="PF25974">
    <property type="entry name" value="URGCP_9th"/>
    <property type="match status" value="1"/>
</dbReference>
<dbReference type="Gene3D" id="2.60.40.10">
    <property type="entry name" value="Immunoglobulins"/>
    <property type="match status" value="9"/>
</dbReference>
<dbReference type="InterPro" id="IPR030383">
    <property type="entry name" value="G_VLIG_dom"/>
</dbReference>
<feature type="domain" description="Fibronectin type-III" evidence="3">
    <location>
        <begin position="132"/>
        <end position="221"/>
    </location>
</feature>
<dbReference type="SMART" id="SM00060">
    <property type="entry name" value="FN3"/>
    <property type="match status" value="9"/>
</dbReference>
<dbReference type="InterPro" id="IPR052986">
    <property type="entry name" value="VLIG_GTPase"/>
</dbReference>
<dbReference type="Pfam" id="PF00041">
    <property type="entry name" value="fn3"/>
    <property type="match status" value="3"/>
</dbReference>
<dbReference type="InterPro" id="IPR003961">
    <property type="entry name" value="FN3_dom"/>
</dbReference>
<feature type="domain" description="Fibronectin type-III" evidence="3">
    <location>
        <begin position="700"/>
        <end position="788"/>
    </location>
</feature>
<feature type="region of interest" description="Disordered" evidence="2">
    <location>
        <begin position="1021"/>
        <end position="1045"/>
    </location>
</feature>
<evidence type="ECO:0000313" key="6">
    <source>
        <dbReference type="Proteomes" id="UP000472276"/>
    </source>
</evidence>
<reference evidence="6" key="1">
    <citation type="submission" date="2020-03" db="EMBL/GenBank/DDBJ databases">
        <title>Evolution of repeat sequences and sex chromosomes of tilapia species revealed by chromosome-level genomes.</title>
        <authorList>
            <person name="Xu L."/>
            <person name="Tao W."/>
            <person name="Wang D."/>
            <person name="Zhou Q."/>
        </authorList>
    </citation>
    <scope>NUCLEOTIDE SEQUENCE [LARGE SCALE GENOMIC DNA]</scope>
    <source>
        <strain evidence="6">Israel</strain>
    </source>
</reference>
<evidence type="ECO:0000259" key="4">
    <source>
        <dbReference type="PROSITE" id="PS51717"/>
    </source>
</evidence>
<dbReference type="PANTHER" id="PTHR14819">
    <property type="entry name" value="GTP-BINDING"/>
    <property type="match status" value="1"/>
</dbReference>
<feature type="domain" description="Fibronectin type-III" evidence="3">
    <location>
        <begin position="304"/>
        <end position="395"/>
    </location>
</feature>
<name>A0AAZ1XLI7_OREAU</name>
<evidence type="ECO:0000259" key="3">
    <source>
        <dbReference type="PROSITE" id="PS50853"/>
    </source>
</evidence>
<comment type="similarity">
    <text evidence="1">Belongs to the TRAFAC class dynamin-like GTPase superfamily. Very large inducible GTPase (VLIG) family.</text>
</comment>
<sequence>MADSVTTMEAISDEDLFFELYCEEVNDPPLPICSTCGDLQHIITGVPCCHVNTTLFNIRSELVSQHLDTPADETKNYIVASCSKRKNLQETNMNSPKPSNGKPEEEMSCLNPEENGDEKKIQSAVHCFEHTTPQNSEGLISSGQTENSITLQWNKVNNKIRFILQFNDTETNISVPDEDGPVTHTVSSLTPGTQYTFTLYSVFENVRSSGVSITAVTAPPNADSFRPVEHHENSITLQWNKVNNKIGFLLRCNDTETEISIPDEDGPVTHTVSSLTAGTEYTFTLYSVFENVRSSGVSITAVTAPQNSEGLISSGQTENSITLQWNKVNNKIRFILQFNDTETNISVPDEDGPVTHTVSSLTPGTQYTFTLYSVFENIRSSGVSITAVTVTAPPNADSFIPVEHHENSITLQWNKVNKNVSFVLQCNDTETDISVPDEDGPVTHTVSSLTAGTEYTFTLYSVFENVRSSGVSITAVTAPQNSEGLISSGQTENSITLQWNKVNNKIRFILQFNDTETNISVPDEDGPVTHTVSSLTPGTQYTFTLYSVFENIRSSGVSITAVTAPPNADSFIPVEHHENSITLQWNKVSNNIGFLLQCNAPETDISVPDEDGPVTHTVSSLTAGTQYTFTLYSVFENIRSSGVSITAVTVPQNSEGLISSGQTDSSINLQWAPTQTGPQQSISHQTFIHAFDSETNFTAPPNADSFRPVEHHENSITLQWNKVNNNVSFVLRCNDTETDISVPDEDGPVTHTVSSLTAGTQYTFTLYSVFENIRSSGVSITAVTALPNADSFRPVEHHENSITLQWNKVNNKISFLLQFNDTETDINVPNEDGPVTHTVSSLTAGTQYTFTLYSVFENIRSSGVSITAVTAPQNSGGLISSGQTETSITLQWKKVNINISFVLQFNGTETNISVPDEDGPVTHTVSSLTAGTQYTFTLYSVFENVRSSGVSITAVTETHLECLLKDLGLQRYYTKKLSLSKLLEIDKMTITDEPAKSNSDFPWYFLKKLMMVNVAARNMTSTSDCESDDESGNEEDSDSSNTDDMPNPLDIITALFLCSDGFVQQEMALKMSTCQFSVPLLLPNCDTNQCTLMLWAMRDIVKKYRPQSLSESKGFIEDRIVLSELPMISFVRLGECSSSKSEILNKLLSNSQQYHDTFVHRNMECGDSPRRISNGLIEITWYLPCGNTNIDIFSQPVAVANLRGDIASFKTQYSFLCQTSAAVFVFFDHLDSECSVLTNQHHKAQIFLVGKEESKRCTLDALNEVETKLGLTKNNIIIRKKQNNDADFVKKLRQKVRNVIKKSKNMTIDQMADIAHELGILVDEDSPECQSAKKNAKAITAEIQDILKYKDDHLPRQGKIWKELTCLEKEEFRLRKVGSGNIEDYTSQLQKDRKELRKKQNSYDMSTAMTCFINAISSPGTERFYFLKWMRMNLDNMSRIKLSELQEKYKEKCKNCENKEEIKEIDRQISNSSLGTEHFFREMGQIYEASLSLPQTDPARQQLQHLPKLCAELLLDGFPLELVDGDASNIPLRWVSDVLSQLSDLMSPNRKILVVTVLGVQSTGKSTLLNTMFGVQFAVSSGRCTRGAFMLLIKINEDMKKVLNCDFMVIIDTEGLKSPELAQLENSFEHDNELATLVVGLSDITIVNVAMENSTEMKDILQIVVHAFLRMKEVGKKPKCQFVHQNVSDVSAHEKNLRDRKLLLEQLNEMTQAAARMEKKEENKRFTDVMEYSPDTGNWYIPGLWNGNPPMAPVNAGYSEAVYKLKKNIIKLLGNCESSANDVMEFKEWVTSLWTAVKHENFIFSFRNSLVADAYMRLCTEFNKWEWEFKKEMYTWVTNAETKISNFGTIAAKSESSDMRDFLKCLKSEASTVLSAWETKLLENLTQYFKQTEGHVYLVEGYREEFSNSAKSLRKEMERSVFNQLTAAAENRQGMAEIDKIKENHAQEIEKAVHVLIDTCRKKKAQMKDKELDNEFDKMWNETLKKLSFSKQKTTNVFTSVSHGLRINLSHRGSHACELLSQKSLQDCGKEPFKYTSENILHRAKHAMGRVAKWFNIDDHIMAVQKLADSIINACTQFVREKVNRKKNYSDTYIQEILHIIDEKLQNNQDVKTNIEFEVSLKQHICGFAAREFQKMHEDFIQENDPYRCLMKNKKRFCDDFKDVFHERDQCQKKAEEFTNRCLKPAVEDFITRSLGPDITGEMLTCEQLSTRMSFQYSVLLDLLSKDDFKNYVSYIDSYEKYVKTWILNKIVERFSTVSTISEFEDQHLNSCIKSINDAINKAKNKKSDELKTFVEDICKELGDKLVISQDALGAFMILNNADKKQFADWLTVSVNEMAEDRRMKFEKVQIEMKLQHLHVQPQNELFNKLVGCGKQCPFCKAPCDAGGRAHTEHFALLHRPQGLGSYRWDTTEELITDICSSLVVSDKRFYCSATNYERHPYKNYKDFYPDWKIPPDVSLEASDYWKFIMAQYNDDFAKEFNAKPAVIPAAWKEITKQQAEKSLKESFTIK</sequence>
<dbReference type="SUPFAM" id="SSF52540">
    <property type="entry name" value="P-loop containing nucleoside triphosphate hydrolases"/>
    <property type="match status" value="1"/>
</dbReference>
<dbReference type="PROSITE" id="PS50853">
    <property type="entry name" value="FN3"/>
    <property type="match status" value="5"/>
</dbReference>
<dbReference type="PROSITE" id="PS51717">
    <property type="entry name" value="G_VLIG"/>
    <property type="match status" value="1"/>
</dbReference>
<dbReference type="InterPro" id="IPR058641">
    <property type="entry name" value="GVIN1_dom"/>
</dbReference>
<feature type="region of interest" description="Disordered" evidence="2">
    <location>
        <begin position="88"/>
        <end position="114"/>
    </location>
</feature>
<dbReference type="Ensembl" id="ENSOABT00000072582.1">
    <property type="protein sequence ID" value="ENSOABP00000069121.1"/>
    <property type="gene ID" value="ENSOABG00000035264.1"/>
</dbReference>
<dbReference type="Pfam" id="PF25496">
    <property type="entry name" value="URGCP"/>
    <property type="match status" value="1"/>
</dbReference>
<feature type="domain" description="Fibronectin type-III" evidence="3">
    <location>
        <begin position="478"/>
        <end position="567"/>
    </location>
</feature>
<reference evidence="5" key="3">
    <citation type="submission" date="2025-09" db="UniProtKB">
        <authorList>
            <consortium name="Ensembl"/>
        </authorList>
    </citation>
    <scope>IDENTIFICATION</scope>
</reference>